<dbReference type="PATRIC" id="fig|994573.3.peg.1127"/>
<feature type="domain" description="PDZ" evidence="5">
    <location>
        <begin position="282"/>
        <end position="379"/>
    </location>
</feature>
<dbReference type="Gene3D" id="2.40.10.10">
    <property type="entry name" value="Trypsin-like serine proteases"/>
    <property type="match status" value="2"/>
</dbReference>
<dbReference type="OrthoDB" id="9758917at2"/>
<dbReference type="SMART" id="SM00228">
    <property type="entry name" value="PDZ"/>
    <property type="match status" value="1"/>
</dbReference>
<evidence type="ECO:0000313" key="7">
    <source>
        <dbReference type="Proteomes" id="UP000017747"/>
    </source>
</evidence>
<dbReference type="SUPFAM" id="SSF50156">
    <property type="entry name" value="PDZ domain-like"/>
    <property type="match status" value="1"/>
</dbReference>
<dbReference type="InterPro" id="IPR051201">
    <property type="entry name" value="Chloro_Bact_Ser_Proteases"/>
</dbReference>
<gene>
    <name evidence="6" type="ORF">T472_0206050</name>
</gene>
<feature type="region of interest" description="Disordered" evidence="4">
    <location>
        <begin position="1"/>
        <end position="32"/>
    </location>
</feature>
<evidence type="ECO:0000259" key="5">
    <source>
        <dbReference type="PROSITE" id="PS50106"/>
    </source>
</evidence>
<comment type="caution">
    <text evidence="6">The sequence shown here is derived from an EMBL/GenBank/DDBJ whole genome shotgun (WGS) entry which is preliminary data.</text>
</comment>
<dbReference type="RefSeq" id="WP_023863407.1">
    <property type="nucleotide sequence ID" value="NZ_AXUN02000101.1"/>
</dbReference>
<dbReference type="Pfam" id="PF13180">
    <property type="entry name" value="PDZ_2"/>
    <property type="match status" value="1"/>
</dbReference>
<dbReference type="SUPFAM" id="SSF50494">
    <property type="entry name" value="Trypsin-like serine proteases"/>
    <property type="match status" value="1"/>
</dbReference>
<evidence type="ECO:0000256" key="4">
    <source>
        <dbReference type="SAM" id="MobiDB-lite"/>
    </source>
</evidence>
<organism evidence="6 7">
    <name type="scientific">Youngiibacter fragilis 232.1</name>
    <dbReference type="NCBI Taxonomy" id="994573"/>
    <lineage>
        <taxon>Bacteria</taxon>
        <taxon>Bacillati</taxon>
        <taxon>Bacillota</taxon>
        <taxon>Clostridia</taxon>
        <taxon>Eubacteriales</taxon>
        <taxon>Clostridiaceae</taxon>
        <taxon>Youngiibacter</taxon>
    </lineage>
</organism>
<dbReference type="GO" id="GO:0004252">
    <property type="term" value="F:serine-type endopeptidase activity"/>
    <property type="evidence" value="ECO:0007669"/>
    <property type="project" value="InterPro"/>
</dbReference>
<evidence type="ECO:0000256" key="3">
    <source>
        <dbReference type="ARBA" id="ARBA00022801"/>
    </source>
</evidence>
<dbReference type="InterPro" id="IPR009003">
    <property type="entry name" value="Peptidase_S1_PA"/>
</dbReference>
<dbReference type="eggNOG" id="COG0265">
    <property type="taxonomic scope" value="Bacteria"/>
</dbReference>
<dbReference type="EMBL" id="AXUN02000101">
    <property type="protein sequence ID" value="ETA81488.1"/>
    <property type="molecule type" value="Genomic_DNA"/>
</dbReference>
<dbReference type="InterPro" id="IPR043504">
    <property type="entry name" value="Peptidase_S1_PA_chymotrypsin"/>
</dbReference>
<dbReference type="Proteomes" id="UP000017747">
    <property type="component" value="Unassembled WGS sequence"/>
</dbReference>
<dbReference type="InterPro" id="IPR001478">
    <property type="entry name" value="PDZ"/>
</dbReference>
<dbReference type="InterPro" id="IPR036034">
    <property type="entry name" value="PDZ_sf"/>
</dbReference>
<evidence type="ECO:0000256" key="2">
    <source>
        <dbReference type="ARBA" id="ARBA00022670"/>
    </source>
</evidence>
<evidence type="ECO:0000313" key="6">
    <source>
        <dbReference type="EMBL" id="ETA81488.1"/>
    </source>
</evidence>
<dbReference type="STRING" id="994573.T472_0206050"/>
<keyword evidence="2" id="KW-0645">Protease</keyword>
<dbReference type="PANTHER" id="PTHR43343:SF3">
    <property type="entry name" value="PROTEASE DO-LIKE 8, CHLOROPLASTIC"/>
    <property type="match status" value="1"/>
</dbReference>
<dbReference type="Gene3D" id="2.30.42.10">
    <property type="match status" value="1"/>
</dbReference>
<reference evidence="6 7" key="1">
    <citation type="journal article" date="2014" name="Genome Announc.">
        <title>Genome Sequence of Youngiibacter fragilis, the Type Strain of the Genus Youngiibacter.</title>
        <authorList>
            <person name="Wawrik C.B."/>
            <person name="Callaghan A.V."/>
            <person name="Stamps B.W."/>
            <person name="Wawrik B."/>
        </authorList>
    </citation>
    <scope>NUCLEOTIDE SEQUENCE [LARGE SCALE GENOMIC DNA]</scope>
    <source>
        <strain evidence="6 7">232.1</strain>
    </source>
</reference>
<dbReference type="GO" id="GO:0006508">
    <property type="term" value="P:proteolysis"/>
    <property type="evidence" value="ECO:0007669"/>
    <property type="project" value="UniProtKB-KW"/>
</dbReference>
<dbReference type="PRINTS" id="PR00834">
    <property type="entry name" value="PROTEASES2C"/>
</dbReference>
<accession>V7I6I1</accession>
<proteinExistence type="inferred from homology"/>
<feature type="compositionally biased region" description="Basic and acidic residues" evidence="4">
    <location>
        <begin position="1"/>
        <end position="23"/>
    </location>
</feature>
<name>V7I6I1_9CLOT</name>
<protein>
    <recommendedName>
        <fullName evidence="5">PDZ domain-containing protein</fullName>
    </recommendedName>
</protein>
<keyword evidence="7" id="KW-1185">Reference proteome</keyword>
<comment type="similarity">
    <text evidence="1">Belongs to the peptidase S1C family.</text>
</comment>
<dbReference type="PANTHER" id="PTHR43343">
    <property type="entry name" value="PEPTIDASE S12"/>
    <property type="match status" value="1"/>
</dbReference>
<evidence type="ECO:0000256" key="1">
    <source>
        <dbReference type="ARBA" id="ARBA00010541"/>
    </source>
</evidence>
<dbReference type="Pfam" id="PF13365">
    <property type="entry name" value="Trypsin_2"/>
    <property type="match status" value="1"/>
</dbReference>
<dbReference type="AlphaFoldDB" id="V7I6I1"/>
<keyword evidence="3" id="KW-0378">Hydrolase</keyword>
<dbReference type="PROSITE" id="PS50106">
    <property type="entry name" value="PDZ"/>
    <property type="match status" value="1"/>
</dbReference>
<dbReference type="InterPro" id="IPR001940">
    <property type="entry name" value="Peptidase_S1C"/>
</dbReference>
<sequence>MKMFENDEVKEDIVERDGIERQGEWGSAEPPRRKRKKWGRIAAVASICLAVSIGSLLDAMGKDVTDSSSESASVEAVFLTGSLSESLSIPEIAELAAPSVVEITTEVIVTGQRTPQYVSEGAGSGVIITEDGYIVTNNHVIEGAEKITVRLVSGDEYEAELIGTDVETDIAIIRIEASGLSPATLGDSSTLVVGNDVVAIGNPLGQLGGTVTDGIISALDRDITLDDQTMSLLQTNAAINPGNSGGGLFDGSGNLIGIVVAKSSGTDVEGLGFAIPINDVKSVMLELMQNGYVRGRISLGMTFLDIASNQEAMMYRVSQTGVYVLKVTGGSNAEASGLKSGDLIVSVGGTEVSTAAEITAALDGYEVGDSVEIKVIRNSAEKISTLILEESKPSN</sequence>